<dbReference type="Proteomes" id="UP000050424">
    <property type="component" value="Unassembled WGS sequence"/>
</dbReference>
<evidence type="ECO:0000256" key="1">
    <source>
        <dbReference type="SAM" id="MobiDB-lite"/>
    </source>
</evidence>
<evidence type="ECO:0000313" key="3">
    <source>
        <dbReference type="Proteomes" id="UP000050424"/>
    </source>
</evidence>
<evidence type="ECO:0000313" key="2">
    <source>
        <dbReference type="EMBL" id="KPM41183.1"/>
    </source>
</evidence>
<protein>
    <submittedName>
        <fullName evidence="2">Uncharacterized protein</fullName>
    </submittedName>
</protein>
<dbReference type="EMBL" id="LKCW01000069">
    <property type="protein sequence ID" value="KPM41183.1"/>
    <property type="molecule type" value="Genomic_DNA"/>
</dbReference>
<name>A0A0P7BKZ9_9HYPO</name>
<comment type="caution">
    <text evidence="2">The sequence shown here is derived from an EMBL/GenBank/DDBJ whole genome shotgun (WGS) entry which is preliminary data.</text>
</comment>
<reference evidence="2 3" key="1">
    <citation type="submission" date="2015-09" db="EMBL/GenBank/DDBJ databases">
        <title>Draft genome of a European isolate of the apple canker pathogen Neonectria ditissima.</title>
        <authorList>
            <person name="Gomez-Cortecero A."/>
            <person name="Harrison R.J."/>
            <person name="Armitage A.D."/>
        </authorList>
    </citation>
    <scope>NUCLEOTIDE SEQUENCE [LARGE SCALE GENOMIC DNA]</scope>
    <source>
        <strain evidence="2 3">R09/05</strain>
    </source>
</reference>
<dbReference type="AlphaFoldDB" id="A0A0P7BKZ9"/>
<feature type="region of interest" description="Disordered" evidence="1">
    <location>
        <begin position="46"/>
        <end position="75"/>
    </location>
</feature>
<proteinExistence type="predicted"/>
<sequence length="75" mass="7963">MKDSVAAFVPFPCSYDNKAMHPVGDAAAQFGPIPTAVETLTDGHYGTVEGTISTSTHTNNNNNTPSLGRREPTQK</sequence>
<feature type="compositionally biased region" description="Low complexity" evidence="1">
    <location>
        <begin position="51"/>
        <end position="64"/>
    </location>
</feature>
<gene>
    <name evidence="2" type="ORF">AK830_g5340</name>
</gene>
<accession>A0A0P7BKZ9</accession>
<organism evidence="2 3">
    <name type="scientific">Neonectria ditissima</name>
    <dbReference type="NCBI Taxonomy" id="78410"/>
    <lineage>
        <taxon>Eukaryota</taxon>
        <taxon>Fungi</taxon>
        <taxon>Dikarya</taxon>
        <taxon>Ascomycota</taxon>
        <taxon>Pezizomycotina</taxon>
        <taxon>Sordariomycetes</taxon>
        <taxon>Hypocreomycetidae</taxon>
        <taxon>Hypocreales</taxon>
        <taxon>Nectriaceae</taxon>
        <taxon>Neonectria</taxon>
    </lineage>
</organism>
<keyword evidence="3" id="KW-1185">Reference proteome</keyword>